<evidence type="ECO:0000313" key="2">
    <source>
        <dbReference type="EMBL" id="PZC71436.1"/>
    </source>
</evidence>
<feature type="compositionally biased region" description="Basic and acidic residues" evidence="1">
    <location>
        <begin position="147"/>
        <end position="157"/>
    </location>
</feature>
<feature type="region of interest" description="Disordered" evidence="1">
    <location>
        <begin position="136"/>
        <end position="163"/>
    </location>
</feature>
<accession>A0A2W1BF11</accession>
<gene>
    <name evidence="2" type="primary">HaOG213467</name>
    <name evidence="2" type="ORF">B5X24_HaOG213467</name>
</gene>
<reference evidence="2 3" key="1">
    <citation type="journal article" date="2017" name="BMC Biol.">
        <title>Genomic innovations, transcriptional plasticity and gene loss underlying the evolution and divergence of two highly polyphagous and invasive Helicoverpa pest species.</title>
        <authorList>
            <person name="Pearce S.L."/>
            <person name="Clarke D.F."/>
            <person name="East P.D."/>
            <person name="Elfekih S."/>
            <person name="Gordon K.H."/>
            <person name="Jermiin L.S."/>
            <person name="McGaughran A."/>
            <person name="Oakeshott J.G."/>
            <person name="Papanikolaou A."/>
            <person name="Perera O.P."/>
            <person name="Rane R.V."/>
            <person name="Richards S."/>
            <person name="Tay W.T."/>
            <person name="Walsh T.K."/>
            <person name="Anderson A."/>
            <person name="Anderson C.J."/>
            <person name="Asgari S."/>
            <person name="Board P.G."/>
            <person name="Bretschneider A."/>
            <person name="Campbell P.M."/>
            <person name="Chertemps T."/>
            <person name="Christeller J.T."/>
            <person name="Coppin C.W."/>
            <person name="Downes S.J."/>
            <person name="Duan G."/>
            <person name="Farnsworth C.A."/>
            <person name="Good R.T."/>
            <person name="Han L.B."/>
            <person name="Han Y.C."/>
            <person name="Hatje K."/>
            <person name="Horne I."/>
            <person name="Huang Y.P."/>
            <person name="Hughes D.S."/>
            <person name="Jacquin-Joly E."/>
            <person name="James W."/>
            <person name="Jhangiani S."/>
            <person name="Kollmar M."/>
            <person name="Kuwar S.S."/>
            <person name="Li S."/>
            <person name="Liu N.Y."/>
            <person name="Maibeche M.T."/>
            <person name="Miller J.R."/>
            <person name="Montagne N."/>
            <person name="Perry T."/>
            <person name="Qu J."/>
            <person name="Song S.V."/>
            <person name="Sutton G.G."/>
            <person name="Vogel H."/>
            <person name="Walenz B.P."/>
            <person name="Xu W."/>
            <person name="Zhang H.J."/>
            <person name="Zou Z."/>
            <person name="Batterham P."/>
            <person name="Edwards O.R."/>
            <person name="Feyereisen R."/>
            <person name="Gibbs R.A."/>
            <person name="Heckel D.G."/>
            <person name="McGrath A."/>
            <person name="Robin C."/>
            <person name="Scherer S.E."/>
            <person name="Worley K.C."/>
            <person name="Wu Y.D."/>
        </authorList>
    </citation>
    <scope>NUCLEOTIDE SEQUENCE [LARGE SCALE GENOMIC DNA]</scope>
    <source>
        <strain evidence="2">Harm_GR_Male_#8</strain>
        <tissue evidence="2">Whole organism</tissue>
    </source>
</reference>
<dbReference type="AlphaFoldDB" id="A0A2W1BF11"/>
<protein>
    <submittedName>
        <fullName evidence="2">Uncharacterized protein</fullName>
    </submittedName>
</protein>
<feature type="compositionally biased region" description="Polar residues" evidence="1">
    <location>
        <begin position="136"/>
        <end position="146"/>
    </location>
</feature>
<sequence length="225" mass="24836">MEFNEYQTKEVLDPVDIDYYCDRSRTPSPTPVFNTNVCCDLEDILSDAISETLQGSLRVSCSQLINQELTIRPEANIESNVPEGLDLYKVIYEVESDTEVKMSDVEGAAVQNNSLSEQDSCRLVGGSKFYEMLDSATSADVSTPSPTEKHDHMKPTESDDEDVDQECTVFSGVIPAKSVMTRYAENATGLMEKLRSLPSIGAMCSAVTSLRLSIKCQFSDLDVKV</sequence>
<dbReference type="OrthoDB" id="295078at2759"/>
<proteinExistence type="predicted"/>
<dbReference type="EMBL" id="KZ150318">
    <property type="protein sequence ID" value="PZC71436.1"/>
    <property type="molecule type" value="Genomic_DNA"/>
</dbReference>
<name>A0A2W1BF11_HELAM</name>
<evidence type="ECO:0000313" key="3">
    <source>
        <dbReference type="Proteomes" id="UP000249218"/>
    </source>
</evidence>
<organism evidence="2 3">
    <name type="scientific">Helicoverpa armigera</name>
    <name type="common">Cotton bollworm</name>
    <name type="synonym">Heliothis armigera</name>
    <dbReference type="NCBI Taxonomy" id="29058"/>
    <lineage>
        <taxon>Eukaryota</taxon>
        <taxon>Metazoa</taxon>
        <taxon>Ecdysozoa</taxon>
        <taxon>Arthropoda</taxon>
        <taxon>Hexapoda</taxon>
        <taxon>Insecta</taxon>
        <taxon>Pterygota</taxon>
        <taxon>Neoptera</taxon>
        <taxon>Endopterygota</taxon>
        <taxon>Lepidoptera</taxon>
        <taxon>Glossata</taxon>
        <taxon>Ditrysia</taxon>
        <taxon>Noctuoidea</taxon>
        <taxon>Noctuidae</taxon>
        <taxon>Heliothinae</taxon>
        <taxon>Helicoverpa</taxon>
    </lineage>
</organism>
<keyword evidence="3" id="KW-1185">Reference proteome</keyword>
<evidence type="ECO:0000256" key="1">
    <source>
        <dbReference type="SAM" id="MobiDB-lite"/>
    </source>
</evidence>
<dbReference type="Proteomes" id="UP000249218">
    <property type="component" value="Unassembled WGS sequence"/>
</dbReference>